<name>A0A9W8J7Q3_9AGAR</name>
<accession>A0A9W8J7Q3</accession>
<organism evidence="1 2">
    <name type="scientific">Candolleomyces eurysporus</name>
    <dbReference type="NCBI Taxonomy" id="2828524"/>
    <lineage>
        <taxon>Eukaryota</taxon>
        <taxon>Fungi</taxon>
        <taxon>Dikarya</taxon>
        <taxon>Basidiomycota</taxon>
        <taxon>Agaricomycotina</taxon>
        <taxon>Agaricomycetes</taxon>
        <taxon>Agaricomycetidae</taxon>
        <taxon>Agaricales</taxon>
        <taxon>Agaricineae</taxon>
        <taxon>Psathyrellaceae</taxon>
        <taxon>Candolleomyces</taxon>
    </lineage>
</organism>
<reference evidence="1" key="1">
    <citation type="submission" date="2022-06" db="EMBL/GenBank/DDBJ databases">
        <title>Genome Sequence of Candolleomyces eurysporus.</title>
        <authorList>
            <person name="Buettner E."/>
        </authorList>
    </citation>
    <scope>NUCLEOTIDE SEQUENCE</scope>
    <source>
        <strain evidence="1">VTCC 930004</strain>
    </source>
</reference>
<protein>
    <submittedName>
        <fullName evidence="1">Uncharacterized protein</fullName>
    </submittedName>
</protein>
<evidence type="ECO:0000313" key="1">
    <source>
        <dbReference type="EMBL" id="KAJ2925975.1"/>
    </source>
</evidence>
<keyword evidence="2" id="KW-1185">Reference proteome</keyword>
<feature type="non-terminal residue" evidence="1">
    <location>
        <position position="1"/>
    </location>
</feature>
<dbReference type="Proteomes" id="UP001140091">
    <property type="component" value="Unassembled WGS sequence"/>
</dbReference>
<dbReference type="EMBL" id="JANBPK010001093">
    <property type="protein sequence ID" value="KAJ2925975.1"/>
    <property type="molecule type" value="Genomic_DNA"/>
</dbReference>
<dbReference type="AlphaFoldDB" id="A0A9W8J7Q3"/>
<sequence length="73" mass="7885">MRLENCPSSFGSTSLKIHFERKTTTLTLARIVNLTGKAVLSASHLFVSVSSGKHTESVDNAPEHISRGISAFI</sequence>
<proteinExistence type="predicted"/>
<comment type="caution">
    <text evidence="1">The sequence shown here is derived from an EMBL/GenBank/DDBJ whole genome shotgun (WGS) entry which is preliminary data.</text>
</comment>
<evidence type="ECO:0000313" key="2">
    <source>
        <dbReference type="Proteomes" id="UP001140091"/>
    </source>
</evidence>
<gene>
    <name evidence="1" type="ORF">H1R20_g11115</name>
</gene>